<comment type="caution">
    <text evidence="3">The sequence shown here is derived from an EMBL/GenBank/DDBJ whole genome shotgun (WGS) entry which is preliminary data.</text>
</comment>
<dbReference type="PANTHER" id="PTHR35278:SF4">
    <property type="entry name" value="TRANSMEMBRANE PROTEIN"/>
    <property type="match status" value="1"/>
</dbReference>
<keyword evidence="4" id="KW-1185">Reference proteome</keyword>
<protein>
    <submittedName>
        <fullName evidence="3">Uncharacterized protein</fullName>
    </submittedName>
</protein>
<sequence length="251" mass="27618">MGSVPSALGAAVNSFGTLIGKVVSAPFRRFFDASCEGVCSGIWDVACFIENMCIGSFVASLGRLLMLLILSYISVVFVYLVCKVGIIQCVVKSVCKVAMAACCSYCHALGGTTCFLWRKLRDTKRVRRRRRRRDDVEDGARGVSGSSSSSDDEEEEEQTYRGSSTSSVRGSSAKAGSSSARERRKDRLRQSLRLRRLSSKEKTTARRGSHGESSSGRYRLRVGAASKRIKVSSLPARRAHEARQRARSLRR</sequence>
<proteinExistence type="predicted"/>
<keyword evidence="2" id="KW-1133">Transmembrane helix</keyword>
<dbReference type="Proteomes" id="UP000729402">
    <property type="component" value="Unassembled WGS sequence"/>
</dbReference>
<gene>
    <name evidence="3" type="ORF">GUJ93_ZPchr0013g35760</name>
</gene>
<accession>A0A8J5X4D7</accession>
<reference evidence="3" key="1">
    <citation type="journal article" date="2021" name="bioRxiv">
        <title>Whole Genome Assembly and Annotation of Northern Wild Rice, Zizania palustris L., Supports a Whole Genome Duplication in the Zizania Genus.</title>
        <authorList>
            <person name="Haas M."/>
            <person name="Kono T."/>
            <person name="Macchietto M."/>
            <person name="Millas R."/>
            <person name="McGilp L."/>
            <person name="Shao M."/>
            <person name="Duquette J."/>
            <person name="Hirsch C.N."/>
            <person name="Kimball J."/>
        </authorList>
    </citation>
    <scope>NUCLEOTIDE SEQUENCE</scope>
    <source>
        <tissue evidence="3">Fresh leaf tissue</tissue>
    </source>
</reference>
<name>A0A8J5X4D7_ZIZPA</name>
<dbReference type="AlphaFoldDB" id="A0A8J5X4D7"/>
<dbReference type="OrthoDB" id="1916120at2759"/>
<feature type="compositionally biased region" description="Low complexity" evidence="1">
    <location>
        <begin position="161"/>
        <end position="179"/>
    </location>
</feature>
<feature type="compositionally biased region" description="Basic and acidic residues" evidence="1">
    <location>
        <begin position="180"/>
        <end position="189"/>
    </location>
</feature>
<dbReference type="PANTHER" id="PTHR35278">
    <property type="entry name" value="TRANSMEMBRANE PROTEIN-RELATED"/>
    <property type="match status" value="1"/>
</dbReference>
<feature type="region of interest" description="Disordered" evidence="1">
    <location>
        <begin position="128"/>
        <end position="251"/>
    </location>
</feature>
<evidence type="ECO:0000256" key="1">
    <source>
        <dbReference type="SAM" id="MobiDB-lite"/>
    </source>
</evidence>
<feature type="transmembrane region" description="Helical" evidence="2">
    <location>
        <begin position="64"/>
        <end position="86"/>
    </location>
</feature>
<keyword evidence="2" id="KW-0472">Membrane</keyword>
<organism evidence="3 4">
    <name type="scientific">Zizania palustris</name>
    <name type="common">Northern wild rice</name>
    <dbReference type="NCBI Taxonomy" id="103762"/>
    <lineage>
        <taxon>Eukaryota</taxon>
        <taxon>Viridiplantae</taxon>
        <taxon>Streptophyta</taxon>
        <taxon>Embryophyta</taxon>
        <taxon>Tracheophyta</taxon>
        <taxon>Spermatophyta</taxon>
        <taxon>Magnoliopsida</taxon>
        <taxon>Liliopsida</taxon>
        <taxon>Poales</taxon>
        <taxon>Poaceae</taxon>
        <taxon>BOP clade</taxon>
        <taxon>Oryzoideae</taxon>
        <taxon>Oryzeae</taxon>
        <taxon>Zizaniinae</taxon>
        <taxon>Zizania</taxon>
    </lineage>
</organism>
<keyword evidence="2" id="KW-0812">Transmembrane</keyword>
<evidence type="ECO:0000313" key="3">
    <source>
        <dbReference type="EMBL" id="KAG8099995.1"/>
    </source>
</evidence>
<evidence type="ECO:0000313" key="4">
    <source>
        <dbReference type="Proteomes" id="UP000729402"/>
    </source>
</evidence>
<reference evidence="3" key="2">
    <citation type="submission" date="2021-02" db="EMBL/GenBank/DDBJ databases">
        <authorList>
            <person name="Kimball J.A."/>
            <person name="Haas M.W."/>
            <person name="Macchietto M."/>
            <person name="Kono T."/>
            <person name="Duquette J."/>
            <person name="Shao M."/>
        </authorList>
    </citation>
    <scope>NUCLEOTIDE SEQUENCE</scope>
    <source>
        <tissue evidence="3">Fresh leaf tissue</tissue>
    </source>
</reference>
<evidence type="ECO:0000256" key="2">
    <source>
        <dbReference type="SAM" id="Phobius"/>
    </source>
</evidence>
<dbReference type="EMBL" id="JAAALK010000079">
    <property type="protein sequence ID" value="KAG8099995.1"/>
    <property type="molecule type" value="Genomic_DNA"/>
</dbReference>